<comment type="caution">
    <text evidence="6">The sequence shown here is derived from an EMBL/GenBank/DDBJ whole genome shotgun (WGS) entry which is preliminary data.</text>
</comment>
<feature type="region of interest" description="Disordered" evidence="4">
    <location>
        <begin position="778"/>
        <end position="799"/>
    </location>
</feature>
<comment type="subcellular location">
    <subcellularLocation>
        <location evidence="1">Cytoplasm</location>
        <location evidence="1">Cytoskeleton</location>
        <location evidence="1">Microtubule organizing center</location>
        <location evidence="1">Centrosome</location>
    </subcellularLocation>
</comment>
<feature type="compositionally biased region" description="Polar residues" evidence="4">
    <location>
        <begin position="241"/>
        <end position="253"/>
    </location>
</feature>
<organism evidence="6 7">
    <name type="scientific">Coilia grayii</name>
    <name type="common">Gray's grenadier anchovy</name>
    <dbReference type="NCBI Taxonomy" id="363190"/>
    <lineage>
        <taxon>Eukaryota</taxon>
        <taxon>Metazoa</taxon>
        <taxon>Chordata</taxon>
        <taxon>Craniata</taxon>
        <taxon>Vertebrata</taxon>
        <taxon>Euteleostomi</taxon>
        <taxon>Actinopterygii</taxon>
        <taxon>Neopterygii</taxon>
        <taxon>Teleostei</taxon>
        <taxon>Clupei</taxon>
        <taxon>Clupeiformes</taxon>
        <taxon>Clupeoidei</taxon>
        <taxon>Engraulidae</taxon>
        <taxon>Coilinae</taxon>
        <taxon>Coilia</taxon>
    </lineage>
</organism>
<evidence type="ECO:0000256" key="1">
    <source>
        <dbReference type="ARBA" id="ARBA00004300"/>
    </source>
</evidence>
<evidence type="ECO:0000313" key="7">
    <source>
        <dbReference type="Proteomes" id="UP001591681"/>
    </source>
</evidence>
<feature type="compositionally biased region" description="Low complexity" evidence="4">
    <location>
        <begin position="226"/>
        <end position="240"/>
    </location>
</feature>
<sequence>MVTVARHSVKSERQPGIAFGLTRQQPIAHLSCHVSLPAHETARGQREGHPHREQPASVDGVNTGPHRGIQRWRGTASREQRASVERDTSSPQHWQPSWGAWPERRRRREVPVWVDSCRKPSLLPTNNCTQPHYTEALHPATHSPASAPKTNTKTNTGFSSITITSRKVLTRSASLPESGALSDLERPRPASPEDQPSMSRAVAGGLTPSVSRRRAVVVKMTESRVTTTTTSNPTAQTTRTHNGPESALSTTTAEPRDTYGADPVVLRRKAAIVKVTEERGSFRISPVPGQHQSEARRSDVRYSFTEGLRPSHYTAEPQTALSEGGTAAEKSIPKLHRSTLSLHLSTQPLTTDPAGDRFTDASSCTGRHRRPASFHAGMWSHSQPALDSFSNLLPLGPSPGVPQTTAVEPAQIDLSKAVSPPSLGPVCGDAKHPEVRNLGQAQELTEGKPLPGAVLESHESQPPPALINSGDSSLPTPDAVLAHNAAAIIASIKLQRQLSKKKAASDSPQPQPQTQPQTQSSPRGEGAVEDAKSPENPPTQACDIVGQDTMTDGQQRRPYAEFVPFTSSATQEASSLREALQLRRPGFISRSEARVKEVQRRAQLRRQQQQQQQHKGHLRNHLPQHTRHSRAAHTRANLHSDNLFKPRDRAIIVKETQQRSRRKPKNQPEMKPKKEEEKKKAMSQTNRLRVDIFTKKLLDQLLHRDIWGSGLGPAHQLFYCILWSRCRDMLGLSAHPKPVNMSNRRWTQKFALLTALHVIFITTCFCGSLPFNTAKDFTAPPGSANQQSPVPPPPQHHLQTTTPLLLIGGQRKPISHLQSLGHPASLQVLVEAEGEELLLRLERNEERLWLLSHVLCFCEFSIKSPHFKKQVHDV</sequence>
<feature type="region of interest" description="Disordered" evidence="4">
    <location>
        <begin position="40"/>
        <end position="100"/>
    </location>
</feature>
<dbReference type="Pfam" id="PF15309">
    <property type="entry name" value="ALMS_motif"/>
    <property type="match status" value="1"/>
</dbReference>
<accession>A0ABD1IY71</accession>
<protein>
    <recommendedName>
        <fullName evidence="5">ALMS motif domain-containing protein</fullName>
    </recommendedName>
</protein>
<feature type="compositionally biased region" description="Basic residues" evidence="4">
    <location>
        <begin position="614"/>
        <end position="633"/>
    </location>
</feature>
<dbReference type="GO" id="GO:0005813">
    <property type="term" value="C:centrosome"/>
    <property type="evidence" value="ECO:0007669"/>
    <property type="project" value="UniProtKB-SubCell"/>
</dbReference>
<feature type="compositionally biased region" description="Basic and acidic residues" evidence="4">
    <location>
        <begin position="642"/>
        <end position="658"/>
    </location>
</feature>
<name>A0ABD1IY71_9TELE</name>
<evidence type="ECO:0000256" key="4">
    <source>
        <dbReference type="SAM" id="MobiDB-lite"/>
    </source>
</evidence>
<evidence type="ECO:0000313" key="6">
    <source>
        <dbReference type="EMBL" id="KAL2078558.1"/>
    </source>
</evidence>
<feature type="compositionally biased region" description="Polar residues" evidence="4">
    <location>
        <begin position="148"/>
        <end position="157"/>
    </location>
</feature>
<reference evidence="6 7" key="1">
    <citation type="submission" date="2024-09" db="EMBL/GenBank/DDBJ databases">
        <title>A chromosome-level genome assembly of Gray's grenadier anchovy, Coilia grayii.</title>
        <authorList>
            <person name="Fu Z."/>
        </authorList>
    </citation>
    <scope>NUCLEOTIDE SEQUENCE [LARGE SCALE GENOMIC DNA]</scope>
    <source>
        <strain evidence="6">G4</strain>
        <tissue evidence="6">Muscle</tissue>
    </source>
</reference>
<dbReference type="PANTHER" id="PTHR21553">
    <property type="entry name" value="ALMS1-RELATED"/>
    <property type="match status" value="1"/>
</dbReference>
<evidence type="ECO:0000259" key="5">
    <source>
        <dbReference type="Pfam" id="PF15309"/>
    </source>
</evidence>
<feature type="region of interest" description="Disordered" evidence="4">
    <location>
        <begin position="138"/>
        <end position="157"/>
    </location>
</feature>
<keyword evidence="3" id="KW-0206">Cytoskeleton</keyword>
<feature type="compositionally biased region" description="Basic and acidic residues" evidence="4">
    <location>
        <begin position="40"/>
        <end position="54"/>
    </location>
</feature>
<feature type="compositionally biased region" description="Basic and acidic residues" evidence="4">
    <location>
        <begin position="666"/>
        <end position="680"/>
    </location>
</feature>
<keyword evidence="7" id="KW-1185">Reference proteome</keyword>
<feature type="region of interest" description="Disordered" evidence="4">
    <location>
        <begin position="452"/>
        <end position="472"/>
    </location>
</feature>
<evidence type="ECO:0000256" key="2">
    <source>
        <dbReference type="ARBA" id="ARBA00022490"/>
    </source>
</evidence>
<evidence type="ECO:0000256" key="3">
    <source>
        <dbReference type="ARBA" id="ARBA00023212"/>
    </source>
</evidence>
<feature type="region of interest" description="Disordered" evidence="4">
    <location>
        <begin position="602"/>
        <end position="685"/>
    </location>
</feature>
<feature type="compositionally biased region" description="Basic and acidic residues" evidence="4">
    <location>
        <begin position="76"/>
        <end position="88"/>
    </location>
</feature>
<proteinExistence type="predicted"/>
<dbReference type="AlphaFoldDB" id="A0ABD1IY71"/>
<dbReference type="Proteomes" id="UP001591681">
    <property type="component" value="Unassembled WGS sequence"/>
</dbReference>
<feature type="compositionally biased region" description="Low complexity" evidence="4">
    <location>
        <begin position="512"/>
        <end position="522"/>
    </location>
</feature>
<gene>
    <name evidence="6" type="ORF">ACEWY4_026243</name>
</gene>
<dbReference type="EMBL" id="JBHFQA010000023">
    <property type="protein sequence ID" value="KAL2078558.1"/>
    <property type="molecule type" value="Genomic_DNA"/>
</dbReference>
<dbReference type="PANTHER" id="PTHR21553:SF24">
    <property type="entry name" value="(E2-INDEPENDENT) E3 UBIQUITIN-CONJUGATING ENZYME FATS"/>
    <property type="match status" value="1"/>
</dbReference>
<dbReference type="InterPro" id="IPR029299">
    <property type="entry name" value="ALMS_motif"/>
</dbReference>
<feature type="domain" description="ALMS motif" evidence="5">
    <location>
        <begin position="574"/>
        <end position="704"/>
    </location>
</feature>
<feature type="region of interest" description="Disordered" evidence="4">
    <location>
        <begin position="499"/>
        <end position="545"/>
    </location>
</feature>
<feature type="region of interest" description="Disordered" evidence="4">
    <location>
        <begin position="169"/>
        <end position="258"/>
    </location>
</feature>
<keyword evidence="2" id="KW-0963">Cytoplasm</keyword>